<dbReference type="GeneID" id="37042999"/>
<sequence>MQFQIRGTPIGPMSLIVAVLASMGGFLFGYDTGQISGIQEMDDFVRRFATEFDPNNSTPARDFKVFNDWLIGLIVSLLSVGTAVGCLIGAPLSDRIGRRWAMFWETIIFDIGVIIQVTSFQAWYQVAIGRFITGIGVGALSAAVPLYQSETVPRQIRGALVATYQLFITLGILVAYCINIGTRSLDNSGSWRIPVALGIAFSTILGVGILFCPESPRWLMANDRADEAYRAVAIVRGTKPSDSNPWVEAEYAEIVSNVEADRKVKAGSWRDCFRPQHKVLYRTLLGITLQAGQQLTGANYFFYYGTSIFTSVGLSDPYVTQIILGAVNFGCTFLGLYVLERFGRRLPLIFGAAWMVVWLLVFGLAGTVGDSTEKSFGTLMIVAACLFIVGYASTWAPGIWLFCGESFPRLTRAKQAAIATLSNWVWNFLIAFFTTPITDSIQFKYGFVFASANFLNFFVAYFFVYETADLTLEAIDEMYNDPACKPWTSRSWVPAGFTSRKDMVQNKDVDVDSDVVKVPDSKAGQWRSKPDPITGEETDTTRKAPETKVEGA</sequence>
<feature type="transmembrane region" description="Helical" evidence="11">
    <location>
        <begin position="445"/>
        <end position="464"/>
    </location>
</feature>
<feature type="transmembrane region" description="Helical" evidence="11">
    <location>
        <begin position="102"/>
        <end position="122"/>
    </location>
</feature>
<feature type="transmembrane region" description="Helical" evidence="11">
    <location>
        <begin position="279"/>
        <end position="303"/>
    </location>
</feature>
<proteinExistence type="inferred from homology"/>
<dbReference type="InterPro" id="IPR003663">
    <property type="entry name" value="Sugar/inositol_transpt"/>
</dbReference>
<accession>A0A316YQT8</accession>
<dbReference type="FunFam" id="1.20.1250.20:FF:000044">
    <property type="entry name" value="Hexose transporter Hxt3p"/>
    <property type="match status" value="1"/>
</dbReference>
<dbReference type="FunCoup" id="A0A316YQT8">
    <property type="interactions" value="231"/>
</dbReference>
<dbReference type="Proteomes" id="UP000245768">
    <property type="component" value="Unassembled WGS sequence"/>
</dbReference>
<evidence type="ECO:0000256" key="1">
    <source>
        <dbReference type="ARBA" id="ARBA00004141"/>
    </source>
</evidence>
<dbReference type="InterPro" id="IPR050360">
    <property type="entry name" value="MFS_Sugar_Transporters"/>
</dbReference>
<dbReference type="GO" id="GO:0005351">
    <property type="term" value="F:carbohydrate:proton symporter activity"/>
    <property type="evidence" value="ECO:0007669"/>
    <property type="project" value="TreeGrafter"/>
</dbReference>
<evidence type="ECO:0000256" key="6">
    <source>
        <dbReference type="ARBA" id="ARBA00022989"/>
    </source>
</evidence>
<feature type="transmembrane region" description="Helical" evidence="11">
    <location>
        <begin position="193"/>
        <end position="212"/>
    </location>
</feature>
<comment type="similarity">
    <text evidence="2 9">Belongs to the major facilitator superfamily. Sugar transporter (TC 2.A.1.1) family.</text>
</comment>
<keyword evidence="6 11" id="KW-1133">Transmembrane helix</keyword>
<evidence type="ECO:0000259" key="12">
    <source>
        <dbReference type="PROSITE" id="PS50850"/>
    </source>
</evidence>
<feature type="transmembrane region" description="Helical" evidence="11">
    <location>
        <begin position="318"/>
        <end position="339"/>
    </location>
</feature>
<dbReference type="InParanoid" id="A0A316YQT8"/>
<feature type="transmembrane region" description="Helical" evidence="11">
    <location>
        <begin position="346"/>
        <end position="367"/>
    </location>
</feature>
<evidence type="ECO:0000256" key="4">
    <source>
        <dbReference type="ARBA" id="ARBA00022597"/>
    </source>
</evidence>
<protein>
    <submittedName>
        <fullName evidence="13">General substrate transporter</fullName>
    </submittedName>
</protein>
<organism evidence="13 14">
    <name type="scientific">Acaromyces ingoldii</name>
    <dbReference type="NCBI Taxonomy" id="215250"/>
    <lineage>
        <taxon>Eukaryota</taxon>
        <taxon>Fungi</taxon>
        <taxon>Dikarya</taxon>
        <taxon>Basidiomycota</taxon>
        <taxon>Ustilaginomycotina</taxon>
        <taxon>Exobasidiomycetes</taxon>
        <taxon>Exobasidiales</taxon>
        <taxon>Cryptobasidiaceae</taxon>
        <taxon>Acaromyces</taxon>
    </lineage>
</organism>
<dbReference type="OrthoDB" id="5141738at2759"/>
<evidence type="ECO:0000256" key="3">
    <source>
        <dbReference type="ARBA" id="ARBA00022448"/>
    </source>
</evidence>
<keyword evidence="7 11" id="KW-0472">Membrane</keyword>
<dbReference type="PROSITE" id="PS00216">
    <property type="entry name" value="SUGAR_TRANSPORT_1"/>
    <property type="match status" value="2"/>
</dbReference>
<evidence type="ECO:0000256" key="2">
    <source>
        <dbReference type="ARBA" id="ARBA00010992"/>
    </source>
</evidence>
<evidence type="ECO:0000256" key="7">
    <source>
        <dbReference type="ARBA" id="ARBA00023136"/>
    </source>
</evidence>
<evidence type="ECO:0000256" key="8">
    <source>
        <dbReference type="ARBA" id="ARBA00049119"/>
    </source>
</evidence>
<gene>
    <name evidence="13" type="ORF">FA10DRAFT_265495</name>
</gene>
<dbReference type="EMBL" id="KZ819635">
    <property type="protein sequence ID" value="PWN91649.1"/>
    <property type="molecule type" value="Genomic_DNA"/>
</dbReference>
<keyword evidence="5 11" id="KW-0812">Transmembrane</keyword>
<evidence type="ECO:0000256" key="9">
    <source>
        <dbReference type="RuleBase" id="RU003346"/>
    </source>
</evidence>
<keyword evidence="4" id="KW-0762">Sugar transport</keyword>
<feature type="transmembrane region" description="Helical" evidence="11">
    <location>
        <begin position="379"/>
        <end position="403"/>
    </location>
</feature>
<dbReference type="Gene3D" id="1.20.1250.20">
    <property type="entry name" value="MFS general substrate transporter like domains"/>
    <property type="match status" value="1"/>
</dbReference>
<dbReference type="InterPro" id="IPR005828">
    <property type="entry name" value="MFS_sugar_transport-like"/>
</dbReference>
<reference evidence="13 14" key="1">
    <citation type="journal article" date="2018" name="Mol. Biol. Evol.">
        <title>Broad Genomic Sampling Reveals a Smut Pathogenic Ancestry of the Fungal Clade Ustilaginomycotina.</title>
        <authorList>
            <person name="Kijpornyongpan T."/>
            <person name="Mondo S.J."/>
            <person name="Barry K."/>
            <person name="Sandor L."/>
            <person name="Lee J."/>
            <person name="Lipzen A."/>
            <person name="Pangilinan J."/>
            <person name="LaButti K."/>
            <person name="Hainaut M."/>
            <person name="Henrissat B."/>
            <person name="Grigoriev I.V."/>
            <person name="Spatafora J.W."/>
            <person name="Aime M.C."/>
        </authorList>
    </citation>
    <scope>NUCLEOTIDE SEQUENCE [LARGE SCALE GENOMIC DNA]</scope>
    <source>
        <strain evidence="13 14">MCA 4198</strain>
    </source>
</reference>
<dbReference type="PROSITE" id="PS00217">
    <property type="entry name" value="SUGAR_TRANSPORT_2"/>
    <property type="match status" value="1"/>
</dbReference>
<keyword evidence="3 9" id="KW-0813">Transport</keyword>
<dbReference type="RefSeq" id="XP_025378847.1">
    <property type="nucleotide sequence ID" value="XM_025521083.1"/>
</dbReference>
<feature type="transmembrane region" description="Helical" evidence="11">
    <location>
        <begin position="69"/>
        <end position="90"/>
    </location>
</feature>
<dbReference type="PANTHER" id="PTHR48022:SF75">
    <property type="entry name" value="GALACTOSE TRANSPORTER-RELATED"/>
    <property type="match status" value="1"/>
</dbReference>
<evidence type="ECO:0000313" key="14">
    <source>
        <dbReference type="Proteomes" id="UP000245768"/>
    </source>
</evidence>
<dbReference type="NCBIfam" id="TIGR00879">
    <property type="entry name" value="SP"/>
    <property type="match status" value="1"/>
</dbReference>
<feature type="transmembrane region" description="Helical" evidence="11">
    <location>
        <begin position="415"/>
        <end position="433"/>
    </location>
</feature>
<dbReference type="InterPro" id="IPR005829">
    <property type="entry name" value="Sugar_transporter_CS"/>
</dbReference>
<feature type="transmembrane region" description="Helical" evidence="11">
    <location>
        <begin position="159"/>
        <end position="181"/>
    </location>
</feature>
<name>A0A316YQT8_9BASI</name>
<dbReference type="CDD" id="cd17356">
    <property type="entry name" value="MFS_HXT"/>
    <property type="match status" value="1"/>
</dbReference>
<evidence type="ECO:0000256" key="11">
    <source>
        <dbReference type="SAM" id="Phobius"/>
    </source>
</evidence>
<dbReference type="PROSITE" id="PS50850">
    <property type="entry name" value="MFS"/>
    <property type="match status" value="1"/>
</dbReference>
<dbReference type="GO" id="GO:0005886">
    <property type="term" value="C:plasma membrane"/>
    <property type="evidence" value="ECO:0007669"/>
    <property type="project" value="TreeGrafter"/>
</dbReference>
<dbReference type="STRING" id="215250.A0A316YQT8"/>
<dbReference type="InterPro" id="IPR036259">
    <property type="entry name" value="MFS_trans_sf"/>
</dbReference>
<feature type="region of interest" description="Disordered" evidence="10">
    <location>
        <begin position="519"/>
        <end position="552"/>
    </location>
</feature>
<dbReference type="PRINTS" id="PR00171">
    <property type="entry name" value="SUGRTRNSPORT"/>
</dbReference>
<evidence type="ECO:0000256" key="5">
    <source>
        <dbReference type="ARBA" id="ARBA00022692"/>
    </source>
</evidence>
<feature type="transmembrane region" description="Helical" evidence="11">
    <location>
        <begin position="12"/>
        <end position="30"/>
    </location>
</feature>
<dbReference type="AlphaFoldDB" id="A0A316YQT8"/>
<dbReference type="SUPFAM" id="SSF103473">
    <property type="entry name" value="MFS general substrate transporter"/>
    <property type="match status" value="1"/>
</dbReference>
<evidence type="ECO:0000313" key="13">
    <source>
        <dbReference type="EMBL" id="PWN91649.1"/>
    </source>
</evidence>
<feature type="compositionally biased region" description="Basic and acidic residues" evidence="10">
    <location>
        <begin position="539"/>
        <end position="552"/>
    </location>
</feature>
<dbReference type="PANTHER" id="PTHR48022">
    <property type="entry name" value="PLASTIDIC GLUCOSE TRANSPORTER 4"/>
    <property type="match status" value="1"/>
</dbReference>
<dbReference type="InterPro" id="IPR020846">
    <property type="entry name" value="MFS_dom"/>
</dbReference>
<evidence type="ECO:0000256" key="10">
    <source>
        <dbReference type="SAM" id="MobiDB-lite"/>
    </source>
</evidence>
<dbReference type="Pfam" id="PF00083">
    <property type="entry name" value="Sugar_tr"/>
    <property type="match status" value="1"/>
</dbReference>
<comment type="catalytic activity">
    <reaction evidence="8">
        <text>myo-inositol(out) + H(+)(out) = myo-inositol(in) + H(+)(in)</text>
        <dbReference type="Rhea" id="RHEA:60364"/>
        <dbReference type="ChEBI" id="CHEBI:15378"/>
        <dbReference type="ChEBI" id="CHEBI:17268"/>
    </reaction>
</comment>
<comment type="subcellular location">
    <subcellularLocation>
        <location evidence="1">Membrane</location>
        <topology evidence="1">Multi-pass membrane protein</topology>
    </subcellularLocation>
</comment>
<feature type="transmembrane region" description="Helical" evidence="11">
    <location>
        <begin position="128"/>
        <end position="147"/>
    </location>
</feature>
<keyword evidence="14" id="KW-1185">Reference proteome</keyword>
<feature type="domain" description="Major facilitator superfamily (MFS) profile" evidence="12">
    <location>
        <begin position="17"/>
        <end position="468"/>
    </location>
</feature>